<sequence>MRRRAPPPPSEVVDLDYGSAETPLASESQPGPSNEVEALAAPPQYVAVGRGRKLLSYETDDFDTAAPSTTAPVATNYDSAASQGLEYVSSASDVQPSAAAGPSSASHRRSASPASLKESLGGAAADHWERVIADSEEGGLPRPPPLPAYPPPALPQDVNQHGSAPYAYDPNAPEFHPILHASAPPTLPPESETYYAPPDQQAYHATAESIYMHPAGHGPPFPSYEMPYNPHAPYDPALHADPSSSYPYFPNPPNLTFYSQQHHPYPTGFNPQMQYLNQKRLLKQQRKREKKQRKRDKKEAANAAFASLVASYEPASSWGASGRRPDGDLIWTDDGKTQAAAMVRELHVRGVAPQRLVERGISMHMIEACCVEAGIPLRPLPAQDAEDLEARTRTMTEASSSQNGKVSTTPAEDELLAKEEQGIALTPLEELRKKVLASRLAKAATAASASANATPKVVDNTAAPGASSDTTTAFNRTATSGEADALLSQIGEVLRSLIRSASEAAAAAEDTSMQPTSSTTRKRSYRDVDAVEGEHGSITADLAGGDSMGDVAPSRRQRISYADTFSRRAEMPAGEVDLDAPVPDLPDLSVLTSNSPSLGDAAPRRRRPVAADFDTAEYRPQSVRQDRFLDVPSGLNTVVDLSDDESDEDEITAAGDAKGWTSVQGHVDMRDIVLLRQKTATEHYDTFCALNGIKPAAKPLARVQEGSVVTNEASEPSTIGEGVSKQSLLAHVAGTDAASVGTSTPSREDLLRKELEIKQLMQKIQMMEKRKSQQQSATPSPAVSPMPSRILRPVVSTQAPVAEGSQVKLPLGFGQSLGAAVDDAKSNAMAAPGLGVGTLSQTVSSSPAKTGGLRLDPALQKQRESLLALLANKRKNATADAAKAVTERSGSTNEGETSELPEVSSEQAMSSIAASNGVSAEKANVTQAVQPEVSREPPMPLHVEVEIIDAFSPLQSTYRLRPTRRRSRASFRAIDRWCRVYCKA</sequence>
<feature type="region of interest" description="Disordered" evidence="1">
    <location>
        <begin position="878"/>
        <end position="906"/>
    </location>
</feature>
<feature type="region of interest" description="Disordered" evidence="1">
    <location>
        <begin position="504"/>
        <end position="528"/>
    </location>
</feature>
<feature type="region of interest" description="Disordered" evidence="1">
    <location>
        <begin position="1"/>
        <end position="40"/>
    </location>
</feature>
<evidence type="ECO:0000256" key="1">
    <source>
        <dbReference type="SAM" id="MobiDB-lite"/>
    </source>
</evidence>
<dbReference type="GeneID" id="24110050"/>
<reference evidence="3" key="1">
    <citation type="journal article" date="2013" name="Genome Announc.">
        <title>Draft genome sequence of the basidiomycetous yeast-like fungus Pseudozyma hubeiensis SY62, which produces an abundant amount of the biosurfactant mannosylerythritol lipids.</title>
        <authorList>
            <person name="Konishi M."/>
            <person name="Hatada Y."/>
            <person name="Horiuchi J."/>
        </authorList>
    </citation>
    <scope>NUCLEOTIDE SEQUENCE [LARGE SCALE GENOMIC DNA]</scope>
    <source>
        <strain evidence="3">SY62</strain>
    </source>
</reference>
<gene>
    <name evidence="2" type="ORF">PHSY_004769</name>
</gene>
<dbReference type="RefSeq" id="XP_012190771.1">
    <property type="nucleotide sequence ID" value="XM_012335381.1"/>
</dbReference>
<feature type="region of interest" description="Disordered" evidence="1">
    <location>
        <begin position="768"/>
        <end position="787"/>
    </location>
</feature>
<proteinExistence type="predicted"/>
<feature type="compositionally biased region" description="Low complexity" evidence="1">
    <location>
        <begin position="96"/>
        <end position="115"/>
    </location>
</feature>
<dbReference type="eggNOG" id="ENOG502RB42">
    <property type="taxonomic scope" value="Eukaryota"/>
</dbReference>
<organism evidence="2 3">
    <name type="scientific">Pseudozyma hubeiensis (strain SY62)</name>
    <name type="common">Yeast</name>
    <dbReference type="NCBI Taxonomy" id="1305764"/>
    <lineage>
        <taxon>Eukaryota</taxon>
        <taxon>Fungi</taxon>
        <taxon>Dikarya</taxon>
        <taxon>Basidiomycota</taxon>
        <taxon>Ustilaginomycotina</taxon>
        <taxon>Ustilaginomycetes</taxon>
        <taxon>Ustilaginales</taxon>
        <taxon>Ustilaginaceae</taxon>
        <taxon>Pseudozyma</taxon>
    </lineage>
</organism>
<dbReference type="Proteomes" id="UP000014071">
    <property type="component" value="Unassembled WGS sequence"/>
</dbReference>
<accession>R9P766</accession>
<evidence type="ECO:0000313" key="2">
    <source>
        <dbReference type="EMBL" id="GAC97184.1"/>
    </source>
</evidence>
<dbReference type="OrthoDB" id="2551638at2759"/>
<feature type="compositionally biased region" description="Pro residues" evidence="1">
    <location>
        <begin position="141"/>
        <end position="154"/>
    </location>
</feature>
<dbReference type="HOGENOM" id="CLU_294767_0_0_1"/>
<dbReference type="EMBL" id="DF238808">
    <property type="protein sequence ID" value="GAC97184.1"/>
    <property type="molecule type" value="Genomic_DNA"/>
</dbReference>
<keyword evidence="3" id="KW-1185">Reference proteome</keyword>
<feature type="region of interest" description="Disordered" evidence="1">
    <location>
        <begin position="447"/>
        <end position="473"/>
    </location>
</feature>
<feature type="region of interest" description="Disordered" evidence="1">
    <location>
        <begin position="88"/>
        <end position="196"/>
    </location>
</feature>
<name>R9P766_PSEHS</name>
<feature type="compositionally biased region" description="Pro residues" evidence="1">
    <location>
        <begin position="1"/>
        <end position="10"/>
    </location>
</feature>
<protein>
    <submittedName>
        <fullName evidence="2">Uncharacterized protein</fullName>
    </submittedName>
</protein>
<evidence type="ECO:0000313" key="3">
    <source>
        <dbReference type="Proteomes" id="UP000014071"/>
    </source>
</evidence>
<dbReference type="AlphaFoldDB" id="R9P766"/>